<evidence type="ECO:0000256" key="1">
    <source>
        <dbReference type="ARBA" id="ARBA00023015"/>
    </source>
</evidence>
<dbReference type="Pfam" id="PF12833">
    <property type="entry name" value="HTH_18"/>
    <property type="match status" value="1"/>
</dbReference>
<dbReference type="EMBL" id="JADKYY010000007">
    <property type="protein sequence ID" value="MBF5027554.1"/>
    <property type="molecule type" value="Genomic_DNA"/>
</dbReference>
<keyword evidence="1" id="KW-0805">Transcription regulation</keyword>
<dbReference type="SMART" id="SM00342">
    <property type="entry name" value="HTH_ARAC"/>
    <property type="match status" value="1"/>
</dbReference>
<dbReference type="PANTHER" id="PTHR43280">
    <property type="entry name" value="ARAC-FAMILY TRANSCRIPTIONAL REGULATOR"/>
    <property type="match status" value="1"/>
</dbReference>
<dbReference type="RefSeq" id="WP_194739478.1">
    <property type="nucleotide sequence ID" value="NZ_JADKYY010000007.1"/>
</dbReference>
<evidence type="ECO:0000313" key="7">
    <source>
        <dbReference type="Proteomes" id="UP000694480"/>
    </source>
</evidence>
<evidence type="ECO:0000256" key="4">
    <source>
        <dbReference type="SAM" id="Phobius"/>
    </source>
</evidence>
<protein>
    <submittedName>
        <fullName evidence="6">AraC family transcriptional regulator</fullName>
    </submittedName>
</protein>
<comment type="caution">
    <text evidence="6">The sequence shown here is derived from an EMBL/GenBank/DDBJ whole genome shotgun (WGS) entry which is preliminary data.</text>
</comment>
<feature type="transmembrane region" description="Helical" evidence="4">
    <location>
        <begin position="192"/>
        <end position="211"/>
    </location>
</feature>
<evidence type="ECO:0000256" key="2">
    <source>
        <dbReference type="ARBA" id="ARBA00023125"/>
    </source>
</evidence>
<dbReference type="GO" id="GO:0043565">
    <property type="term" value="F:sequence-specific DNA binding"/>
    <property type="evidence" value="ECO:0007669"/>
    <property type="project" value="InterPro"/>
</dbReference>
<dbReference type="Gene3D" id="1.10.10.60">
    <property type="entry name" value="Homeodomain-like"/>
    <property type="match status" value="1"/>
</dbReference>
<keyword evidence="2" id="KW-0238">DNA-binding</keyword>
<dbReference type="PROSITE" id="PS01124">
    <property type="entry name" value="HTH_ARAC_FAMILY_2"/>
    <property type="match status" value="1"/>
</dbReference>
<accession>A0A930YW80</accession>
<dbReference type="AlphaFoldDB" id="A0A930YW80"/>
<proteinExistence type="predicted"/>
<keyword evidence="4" id="KW-0812">Transmembrane</keyword>
<organism evidence="6 7">
    <name type="scientific">Planobacterium oryzisoli</name>
    <dbReference type="NCBI Taxonomy" id="2771435"/>
    <lineage>
        <taxon>Bacteria</taxon>
        <taxon>Pseudomonadati</taxon>
        <taxon>Bacteroidota</taxon>
        <taxon>Flavobacteriia</taxon>
        <taxon>Flavobacteriales</taxon>
        <taxon>Weeksellaceae</taxon>
        <taxon>Chryseobacterium group</taxon>
        <taxon>Chryseobacterium</taxon>
    </lineage>
</organism>
<keyword evidence="3" id="KW-0804">Transcription</keyword>
<name>A0A930YW80_9FLAO</name>
<dbReference type="Proteomes" id="UP000694480">
    <property type="component" value="Unassembled WGS sequence"/>
</dbReference>
<feature type="transmembrane region" description="Helical" evidence="4">
    <location>
        <begin position="32"/>
        <end position="52"/>
    </location>
</feature>
<feature type="transmembrane region" description="Helical" evidence="4">
    <location>
        <begin position="122"/>
        <end position="144"/>
    </location>
</feature>
<dbReference type="PANTHER" id="PTHR43280:SF2">
    <property type="entry name" value="HTH-TYPE TRANSCRIPTIONAL REGULATOR EXSA"/>
    <property type="match status" value="1"/>
</dbReference>
<evidence type="ECO:0000313" key="6">
    <source>
        <dbReference type="EMBL" id="MBF5027554.1"/>
    </source>
</evidence>
<evidence type="ECO:0000256" key="3">
    <source>
        <dbReference type="ARBA" id="ARBA00023163"/>
    </source>
</evidence>
<dbReference type="InterPro" id="IPR009057">
    <property type="entry name" value="Homeodomain-like_sf"/>
</dbReference>
<feature type="transmembrane region" description="Helical" evidence="4">
    <location>
        <begin position="6"/>
        <end position="23"/>
    </location>
</feature>
<reference evidence="6" key="1">
    <citation type="submission" date="2020-11" db="EMBL/GenBank/DDBJ databases">
        <title>Genome seq and assembly of Planobacterium sp.</title>
        <authorList>
            <person name="Chhetri G."/>
        </authorList>
    </citation>
    <scope>NUCLEOTIDE SEQUENCE</scope>
    <source>
        <strain evidence="6">GCR5</strain>
    </source>
</reference>
<dbReference type="InterPro" id="IPR018060">
    <property type="entry name" value="HTH_AraC"/>
</dbReference>
<feature type="transmembrane region" description="Helical" evidence="4">
    <location>
        <begin position="93"/>
        <end position="110"/>
    </location>
</feature>
<feature type="transmembrane region" description="Helical" evidence="4">
    <location>
        <begin position="64"/>
        <end position="81"/>
    </location>
</feature>
<keyword evidence="4" id="KW-0472">Membrane</keyword>
<sequence length="359" mass="41021">MFILFRIIAAILCLLAMHILLNARRKDLERDYLLLIIGVFLVHNIFIFPIYFTDFNALKIVDDAAPFCSVYGPLLLGYYYILSTGKIAIRSILLHLAPVLLLFTAYYIFVTNADLQQKIALHYFRIVYLLLGISMIGYSVLVLLKAKKQPEVALRVSLFARYCILGGVFLFSVALNGEYHRIKSPQGQNLDALLVAFMLICGSIILLFEAFSQFKRSLGNQVVKADPESALSKDREAKEEDWEEYLSVESFLQSEEIFQIDLDQSKIALRLGLRPEKLEHLIGKYYKSNVQRVLATKRVLLCMKMLALDDKEVNFEALPYQVGFRSKATFYRNFAHLAGCSPKEYRRRALSTNPITTIG</sequence>
<dbReference type="GO" id="GO:0003700">
    <property type="term" value="F:DNA-binding transcription factor activity"/>
    <property type="evidence" value="ECO:0007669"/>
    <property type="project" value="InterPro"/>
</dbReference>
<dbReference type="SUPFAM" id="SSF46689">
    <property type="entry name" value="Homeodomain-like"/>
    <property type="match status" value="1"/>
</dbReference>
<gene>
    <name evidence="6" type="ORF">IC612_07065</name>
</gene>
<keyword evidence="4" id="KW-1133">Transmembrane helix</keyword>
<feature type="domain" description="HTH araC/xylS-type" evidence="5">
    <location>
        <begin position="246"/>
        <end position="348"/>
    </location>
</feature>
<keyword evidence="7" id="KW-1185">Reference proteome</keyword>
<evidence type="ECO:0000259" key="5">
    <source>
        <dbReference type="PROSITE" id="PS01124"/>
    </source>
</evidence>
<feature type="transmembrane region" description="Helical" evidence="4">
    <location>
        <begin position="156"/>
        <end position="177"/>
    </location>
</feature>